<keyword evidence="1" id="KW-0812">Transmembrane</keyword>
<sequence length="60" mass="6867">MFSAEENKISKFSVIKELCGFLMIRKKWWLIPLAVLLIIFGALIVFVEGSALAPFIYTIF</sequence>
<dbReference type="Pfam" id="PF19451">
    <property type="entry name" value="DUF5989"/>
    <property type="match status" value="1"/>
</dbReference>
<accession>A0A1G2EDX1</accession>
<feature type="transmembrane region" description="Helical" evidence="1">
    <location>
        <begin position="28"/>
        <end position="57"/>
    </location>
</feature>
<protein>
    <submittedName>
        <fullName evidence="2">Uncharacterized protein</fullName>
    </submittedName>
</protein>
<evidence type="ECO:0000313" key="3">
    <source>
        <dbReference type="Proteomes" id="UP000178647"/>
    </source>
</evidence>
<name>A0A1G2EDX1_9BACT</name>
<proteinExistence type="predicted"/>
<dbReference type="InterPro" id="IPR046031">
    <property type="entry name" value="DUF5989"/>
</dbReference>
<evidence type="ECO:0000313" key="2">
    <source>
        <dbReference type="EMBL" id="OGZ24005.1"/>
    </source>
</evidence>
<comment type="caution">
    <text evidence="2">The sequence shown here is derived from an EMBL/GenBank/DDBJ whole genome shotgun (WGS) entry which is preliminary data.</text>
</comment>
<organism evidence="2 3">
    <name type="scientific">Candidatus Nealsonbacteria bacterium RIFCSPLOWO2_01_FULL_43_32</name>
    <dbReference type="NCBI Taxonomy" id="1801672"/>
    <lineage>
        <taxon>Bacteria</taxon>
        <taxon>Candidatus Nealsoniibacteriota</taxon>
    </lineage>
</organism>
<keyword evidence="1" id="KW-1133">Transmembrane helix</keyword>
<evidence type="ECO:0000256" key="1">
    <source>
        <dbReference type="SAM" id="Phobius"/>
    </source>
</evidence>
<gene>
    <name evidence="2" type="ORF">A2896_01545</name>
</gene>
<dbReference type="AlphaFoldDB" id="A0A1G2EDX1"/>
<reference evidence="2 3" key="1">
    <citation type="journal article" date="2016" name="Nat. Commun.">
        <title>Thousands of microbial genomes shed light on interconnected biogeochemical processes in an aquifer system.</title>
        <authorList>
            <person name="Anantharaman K."/>
            <person name="Brown C.T."/>
            <person name="Hug L.A."/>
            <person name="Sharon I."/>
            <person name="Castelle C.J."/>
            <person name="Probst A.J."/>
            <person name="Thomas B.C."/>
            <person name="Singh A."/>
            <person name="Wilkins M.J."/>
            <person name="Karaoz U."/>
            <person name="Brodie E.L."/>
            <person name="Williams K.H."/>
            <person name="Hubbard S.S."/>
            <person name="Banfield J.F."/>
        </authorList>
    </citation>
    <scope>NUCLEOTIDE SEQUENCE [LARGE SCALE GENOMIC DNA]</scope>
</reference>
<dbReference type="EMBL" id="MHMH01000021">
    <property type="protein sequence ID" value="OGZ24005.1"/>
    <property type="molecule type" value="Genomic_DNA"/>
</dbReference>
<dbReference type="Proteomes" id="UP000178647">
    <property type="component" value="Unassembled WGS sequence"/>
</dbReference>
<dbReference type="STRING" id="1801672.A2896_01545"/>
<keyword evidence="1" id="KW-0472">Membrane</keyword>